<dbReference type="InterPro" id="IPR015422">
    <property type="entry name" value="PyrdxlP-dep_Trfase_small"/>
</dbReference>
<dbReference type="Gene3D" id="3.90.1150.10">
    <property type="entry name" value="Aspartate Aminotransferase, domain 1"/>
    <property type="match status" value="1"/>
</dbReference>
<sequence length="100" mass="11158">MELEGKVMVGTYGREPVVLVSGKGCKLYDVEGREYLDMTSGIAVNALGHCDPDWVKAVVDQAHVLTHVSNVYYSVPQKFQRVANVHMFTGYHTLRNFGIL</sequence>
<evidence type="ECO:0000256" key="3">
    <source>
        <dbReference type="ARBA" id="ARBA00022898"/>
    </source>
</evidence>
<dbReference type="GO" id="GO:0030170">
    <property type="term" value="F:pyridoxal phosphate binding"/>
    <property type="evidence" value="ECO:0007669"/>
    <property type="project" value="InterPro"/>
</dbReference>
<dbReference type="Gene3D" id="3.40.640.10">
    <property type="entry name" value="Type I PLP-dependent aspartate aminotransferase-like (Major domain)"/>
    <property type="match status" value="1"/>
</dbReference>
<evidence type="ECO:0000313" key="4">
    <source>
        <dbReference type="EMBL" id="KAJ6682403.1"/>
    </source>
</evidence>
<comment type="similarity">
    <text evidence="2">Belongs to the class-III pyridoxal-phosphate-dependent aminotransferase family.</text>
</comment>
<proteinExistence type="inferred from homology"/>
<keyword evidence="4" id="KW-0032">Aminotransferase</keyword>
<organism evidence="4 5">
    <name type="scientific">Salix koriyanagi</name>
    <dbReference type="NCBI Taxonomy" id="2511006"/>
    <lineage>
        <taxon>Eukaryota</taxon>
        <taxon>Viridiplantae</taxon>
        <taxon>Streptophyta</taxon>
        <taxon>Embryophyta</taxon>
        <taxon>Tracheophyta</taxon>
        <taxon>Spermatophyta</taxon>
        <taxon>Magnoliopsida</taxon>
        <taxon>eudicotyledons</taxon>
        <taxon>Gunneridae</taxon>
        <taxon>Pentapetalae</taxon>
        <taxon>rosids</taxon>
        <taxon>fabids</taxon>
        <taxon>Malpighiales</taxon>
        <taxon>Salicaceae</taxon>
        <taxon>Saliceae</taxon>
        <taxon>Salix</taxon>
    </lineage>
</organism>
<evidence type="ECO:0000256" key="1">
    <source>
        <dbReference type="ARBA" id="ARBA00001933"/>
    </source>
</evidence>
<reference evidence="4" key="2">
    <citation type="journal article" date="2023" name="Int. J. Mol. Sci.">
        <title>De Novo Assembly and Annotation of 11 Diverse Shrub Willow (Salix) Genomes Reveals Novel Gene Organization in Sex-Linked Regions.</title>
        <authorList>
            <person name="Hyden B."/>
            <person name="Feng K."/>
            <person name="Yates T.B."/>
            <person name="Jawdy S."/>
            <person name="Cereghino C."/>
            <person name="Smart L.B."/>
            <person name="Muchero W."/>
        </authorList>
    </citation>
    <scope>NUCLEOTIDE SEQUENCE</scope>
    <source>
        <tissue evidence="4">Shoot tip</tissue>
    </source>
</reference>
<dbReference type="InterPro" id="IPR005814">
    <property type="entry name" value="Aminotrans_3"/>
</dbReference>
<keyword evidence="5" id="KW-1185">Reference proteome</keyword>
<dbReference type="GO" id="GO:0008483">
    <property type="term" value="F:transaminase activity"/>
    <property type="evidence" value="ECO:0007669"/>
    <property type="project" value="UniProtKB-KW"/>
</dbReference>
<dbReference type="SUPFAM" id="SSF53383">
    <property type="entry name" value="PLP-dependent transferases"/>
    <property type="match status" value="1"/>
</dbReference>
<keyword evidence="4" id="KW-0808">Transferase</keyword>
<name>A0A9Q0P6B0_9ROSI</name>
<dbReference type="Proteomes" id="UP001151752">
    <property type="component" value="Chromosome 5"/>
</dbReference>
<dbReference type="AlphaFoldDB" id="A0A9Q0P6B0"/>
<dbReference type="GO" id="GO:0009570">
    <property type="term" value="C:chloroplast stroma"/>
    <property type="evidence" value="ECO:0007669"/>
    <property type="project" value="TreeGrafter"/>
</dbReference>
<keyword evidence="3" id="KW-0663">Pyridoxal phosphate</keyword>
<dbReference type="InterPro" id="IPR015421">
    <property type="entry name" value="PyrdxlP-dep_Trfase_major"/>
</dbReference>
<dbReference type="InterPro" id="IPR015424">
    <property type="entry name" value="PyrdxlP-dep_Trfase"/>
</dbReference>
<comment type="cofactor">
    <cofactor evidence="1">
        <name>pyridoxal 5'-phosphate</name>
        <dbReference type="ChEBI" id="CHEBI:597326"/>
    </cofactor>
</comment>
<evidence type="ECO:0000313" key="5">
    <source>
        <dbReference type="Proteomes" id="UP001151752"/>
    </source>
</evidence>
<evidence type="ECO:0000256" key="2">
    <source>
        <dbReference type="ARBA" id="ARBA00008954"/>
    </source>
</evidence>
<reference evidence="4" key="1">
    <citation type="submission" date="2022-11" db="EMBL/GenBank/DDBJ databases">
        <authorList>
            <person name="Hyden B.L."/>
            <person name="Feng K."/>
            <person name="Yates T."/>
            <person name="Jawdy S."/>
            <person name="Smart L.B."/>
            <person name="Muchero W."/>
        </authorList>
    </citation>
    <scope>NUCLEOTIDE SEQUENCE</scope>
    <source>
        <tissue evidence="4">Shoot tip</tissue>
    </source>
</reference>
<comment type="caution">
    <text evidence="4">The sequence shown here is derived from an EMBL/GenBank/DDBJ whole genome shotgun (WGS) entry which is preliminary data.</text>
</comment>
<dbReference type="EMBL" id="JAPFFM010000020">
    <property type="protein sequence ID" value="KAJ6682403.1"/>
    <property type="molecule type" value="Genomic_DNA"/>
</dbReference>
<gene>
    <name evidence="4" type="ORF">OIU74_020608</name>
</gene>
<dbReference type="PANTHER" id="PTHR11986:SF116">
    <property type="entry name" value="ACETYLORNITHINE TRANSAMINASE"/>
    <property type="match status" value="1"/>
</dbReference>
<protein>
    <submittedName>
        <fullName evidence="4">ACETYLORNITHINE AMINOTRANSFERASE</fullName>
    </submittedName>
</protein>
<dbReference type="Pfam" id="PF00202">
    <property type="entry name" value="Aminotran_3"/>
    <property type="match status" value="1"/>
</dbReference>
<dbReference type="PANTHER" id="PTHR11986">
    <property type="entry name" value="AMINOTRANSFERASE CLASS III"/>
    <property type="match status" value="1"/>
</dbReference>
<accession>A0A9Q0P6B0</accession>
<dbReference type="InterPro" id="IPR050103">
    <property type="entry name" value="Class-III_PLP-dep_AT"/>
</dbReference>
<dbReference type="GO" id="GO:0042802">
    <property type="term" value="F:identical protein binding"/>
    <property type="evidence" value="ECO:0007669"/>
    <property type="project" value="TreeGrafter"/>
</dbReference>